<organism evidence="2 3">
    <name type="scientific">Vibrio marisflavi CECT 7928</name>
    <dbReference type="NCBI Taxonomy" id="634439"/>
    <lineage>
        <taxon>Bacteria</taxon>
        <taxon>Pseudomonadati</taxon>
        <taxon>Pseudomonadota</taxon>
        <taxon>Gammaproteobacteria</taxon>
        <taxon>Vibrionales</taxon>
        <taxon>Vibrionaceae</taxon>
        <taxon>Vibrio</taxon>
    </lineage>
</organism>
<name>A0ABM9A9U3_9VIBR</name>
<sequence length="120" mass="12959">MTPKWMTVGLLLVSSLSYANQQYTATGCVDSTGNPALDRTTARAMAKGQLAHELGGLVSAKSQLKTVTTETKNDVQTKDVLTESVTLKSEHMMKGVQTLEEGYQDITGTKKYCVRLGLST</sequence>
<comment type="caution">
    <text evidence="2">The sequence shown here is derived from an EMBL/GenBank/DDBJ whole genome shotgun (WGS) entry which is preliminary data.</text>
</comment>
<keyword evidence="3" id="KW-1185">Reference proteome</keyword>
<keyword evidence="1" id="KW-0732">Signal</keyword>
<dbReference type="RefSeq" id="WP_237364131.1">
    <property type="nucleotide sequence ID" value="NZ_CAKLDM010000005.1"/>
</dbReference>
<feature type="chain" id="PRO_5046300170" evidence="1">
    <location>
        <begin position="20"/>
        <end position="120"/>
    </location>
</feature>
<proteinExistence type="predicted"/>
<dbReference type="EMBL" id="CAKLDM010000005">
    <property type="protein sequence ID" value="CAH0543210.1"/>
    <property type="molecule type" value="Genomic_DNA"/>
</dbReference>
<feature type="signal peptide" evidence="1">
    <location>
        <begin position="1"/>
        <end position="19"/>
    </location>
</feature>
<evidence type="ECO:0000313" key="3">
    <source>
        <dbReference type="Proteomes" id="UP000838748"/>
    </source>
</evidence>
<dbReference type="PROSITE" id="PS51257">
    <property type="entry name" value="PROKAR_LIPOPROTEIN"/>
    <property type="match status" value="1"/>
</dbReference>
<gene>
    <name evidence="2" type="ORF">VMF7928_04472</name>
</gene>
<accession>A0ABM9A9U3</accession>
<evidence type="ECO:0000256" key="1">
    <source>
        <dbReference type="SAM" id="SignalP"/>
    </source>
</evidence>
<reference evidence="2" key="1">
    <citation type="submission" date="2021-11" db="EMBL/GenBank/DDBJ databases">
        <authorList>
            <person name="Rodrigo-Torres L."/>
            <person name="Arahal R. D."/>
            <person name="Lucena T."/>
        </authorList>
    </citation>
    <scope>NUCLEOTIDE SEQUENCE</scope>
    <source>
        <strain evidence="2">CECT 7928</strain>
    </source>
</reference>
<dbReference type="Proteomes" id="UP000838748">
    <property type="component" value="Unassembled WGS sequence"/>
</dbReference>
<protein>
    <submittedName>
        <fullName evidence="2">Uncharacterized protein</fullName>
    </submittedName>
</protein>
<evidence type="ECO:0000313" key="2">
    <source>
        <dbReference type="EMBL" id="CAH0543210.1"/>
    </source>
</evidence>